<dbReference type="AlphaFoldDB" id="A0A1H8SM70"/>
<protein>
    <submittedName>
        <fullName evidence="2">Uncharacterized protein</fullName>
    </submittedName>
</protein>
<proteinExistence type="predicted"/>
<organism evidence="2 3">
    <name type="scientific">Amphibacillus marinus</name>
    <dbReference type="NCBI Taxonomy" id="872970"/>
    <lineage>
        <taxon>Bacteria</taxon>
        <taxon>Bacillati</taxon>
        <taxon>Bacillota</taxon>
        <taxon>Bacilli</taxon>
        <taxon>Bacillales</taxon>
        <taxon>Bacillaceae</taxon>
        <taxon>Amphibacillus</taxon>
    </lineage>
</organism>
<feature type="transmembrane region" description="Helical" evidence="1">
    <location>
        <begin position="26"/>
        <end position="47"/>
    </location>
</feature>
<sequence length="184" mass="21255">MIIVILSLLIASPFIGVFLLNKYKWMGWLLISLPFVPVLFFLIWSGLESQHYFVRTTTLANEQIAGFSLNSSLSAKQLNYLNQFERMMNEDDGYLFESNDFRITMDGDDRVISLLVSDPSIVTSSGLKVGLTVEEAIAIYGEHYYTYREMCMGTAIVYVDRENRYELKIWMSDETVSYFSFSVY</sequence>
<evidence type="ECO:0000256" key="1">
    <source>
        <dbReference type="SAM" id="Phobius"/>
    </source>
</evidence>
<dbReference type="RefSeq" id="WP_091499858.1">
    <property type="nucleotide sequence ID" value="NZ_FODJ01000013.1"/>
</dbReference>
<keyword evidence="1" id="KW-0812">Transmembrane</keyword>
<dbReference type="EMBL" id="FODJ01000013">
    <property type="protein sequence ID" value="SEO79657.1"/>
    <property type="molecule type" value="Genomic_DNA"/>
</dbReference>
<dbReference type="OrthoDB" id="2878914at2"/>
<name>A0A1H8SM70_9BACI</name>
<accession>A0A1H8SM70</accession>
<keyword evidence="1" id="KW-1133">Transmembrane helix</keyword>
<keyword evidence="1" id="KW-0472">Membrane</keyword>
<evidence type="ECO:0000313" key="2">
    <source>
        <dbReference type="EMBL" id="SEO79657.1"/>
    </source>
</evidence>
<evidence type="ECO:0000313" key="3">
    <source>
        <dbReference type="Proteomes" id="UP000199300"/>
    </source>
</evidence>
<reference evidence="2 3" key="1">
    <citation type="submission" date="2016-10" db="EMBL/GenBank/DDBJ databases">
        <authorList>
            <person name="de Groot N.N."/>
        </authorList>
    </citation>
    <scope>NUCLEOTIDE SEQUENCE [LARGE SCALE GENOMIC DNA]</scope>
    <source>
        <strain evidence="2 3">CGMCC 1.10434</strain>
    </source>
</reference>
<dbReference type="Proteomes" id="UP000199300">
    <property type="component" value="Unassembled WGS sequence"/>
</dbReference>
<gene>
    <name evidence="2" type="ORF">SAMN04488134_11335</name>
</gene>
<keyword evidence="3" id="KW-1185">Reference proteome</keyword>